<comment type="caution">
    <text evidence="1">The sequence shown here is derived from an EMBL/GenBank/DDBJ whole genome shotgun (WGS) entry which is preliminary data.</text>
</comment>
<reference evidence="1 2" key="1">
    <citation type="submission" date="2024-02" db="EMBL/GenBank/DDBJ databases">
        <title>Genome sequence of Aquincola sp. MAHUQ-54.</title>
        <authorList>
            <person name="Huq M.A."/>
        </authorList>
    </citation>
    <scope>NUCLEOTIDE SEQUENCE [LARGE SCALE GENOMIC DNA]</scope>
    <source>
        <strain evidence="1 2">MAHUQ-54</strain>
    </source>
</reference>
<protein>
    <recommendedName>
        <fullName evidence="3">Glycosyltransferase</fullName>
    </recommendedName>
</protein>
<gene>
    <name evidence="1" type="ORF">V4F39_08555</name>
</gene>
<evidence type="ECO:0000313" key="1">
    <source>
        <dbReference type="EMBL" id="MEF7613958.1"/>
    </source>
</evidence>
<organism evidence="1 2">
    <name type="scientific">Aquincola agrisoli</name>
    <dbReference type="NCBI Taxonomy" id="3119538"/>
    <lineage>
        <taxon>Bacteria</taxon>
        <taxon>Pseudomonadati</taxon>
        <taxon>Pseudomonadota</taxon>
        <taxon>Betaproteobacteria</taxon>
        <taxon>Burkholderiales</taxon>
        <taxon>Sphaerotilaceae</taxon>
        <taxon>Aquincola</taxon>
    </lineage>
</organism>
<evidence type="ECO:0008006" key="3">
    <source>
        <dbReference type="Google" id="ProtNLM"/>
    </source>
</evidence>
<proteinExistence type="predicted"/>
<dbReference type="EMBL" id="JAZIBG010000020">
    <property type="protein sequence ID" value="MEF7613958.1"/>
    <property type="molecule type" value="Genomic_DNA"/>
</dbReference>
<dbReference type="AlphaFoldDB" id="A0AAW9QC64"/>
<evidence type="ECO:0000313" key="2">
    <source>
        <dbReference type="Proteomes" id="UP001336250"/>
    </source>
</evidence>
<dbReference type="Proteomes" id="UP001336250">
    <property type="component" value="Unassembled WGS sequence"/>
</dbReference>
<accession>A0AAW9QC64</accession>
<sequence length="306" mass="33808">MNHSTDPAPPSTAAAFWGTCGEIARARFARTFKRVLRPCLMQRLAERNRSSHESVIAPGGPVVSLTTYGPRLQNVFYVLESIGAGRLKPSRLVLWIDEGLAKAGLPDALKRLMSRGLEVRSTQDVGPHTKYFPQVLSEPHPVLPLVTADDDALYPAYWLQRLAAEGRRMPGVIHCFRAHRIAFDVQGRMRPYREWRGCTSTHPSHRHFLTGVAGVLYPVAAQNALRAAGDGFTACCPRADDIWLNLVALRAGIAVRQVRPRGRLFYKLPGTQAQGLAQGNVWGGGNDAQLLASYRVDDLQKLRSAR</sequence>
<keyword evidence="2" id="KW-1185">Reference proteome</keyword>
<name>A0AAW9QC64_9BURK</name>
<dbReference type="RefSeq" id="WP_332288898.1">
    <property type="nucleotide sequence ID" value="NZ_JAZIBG010000020.1"/>
</dbReference>